<protein>
    <recommendedName>
        <fullName evidence="1">Transposase DDE domain-containing protein</fullName>
    </recommendedName>
</protein>
<sequence length="113" mass="12955">MYRGHATSEQFHSEFKTDLDLERLPSGKFDTNDLVMAFGVLAYNILRWMGLQSLMGKDSPVRHPAKRRRLRTVMQEVIGVASRMIESGRQLVLRFGQHSPGFNAHRQLSQLLS</sequence>
<dbReference type="Proteomes" id="UP001501565">
    <property type="component" value="Unassembled WGS sequence"/>
</dbReference>
<evidence type="ECO:0000259" key="1">
    <source>
        <dbReference type="Pfam" id="PF13701"/>
    </source>
</evidence>
<evidence type="ECO:0000313" key="3">
    <source>
        <dbReference type="Proteomes" id="UP001501565"/>
    </source>
</evidence>
<proteinExistence type="predicted"/>
<reference evidence="3" key="1">
    <citation type="journal article" date="2019" name="Int. J. Syst. Evol. Microbiol.">
        <title>The Global Catalogue of Microorganisms (GCM) 10K type strain sequencing project: providing services to taxonomists for standard genome sequencing and annotation.</title>
        <authorList>
            <consortium name="The Broad Institute Genomics Platform"/>
            <consortium name="The Broad Institute Genome Sequencing Center for Infectious Disease"/>
            <person name="Wu L."/>
            <person name="Ma J."/>
        </authorList>
    </citation>
    <scope>NUCLEOTIDE SEQUENCE [LARGE SCALE GENOMIC DNA]</scope>
    <source>
        <strain evidence="3">JCM 17551</strain>
    </source>
</reference>
<evidence type="ECO:0000313" key="2">
    <source>
        <dbReference type="EMBL" id="GAA3925162.1"/>
    </source>
</evidence>
<dbReference type="EMBL" id="BAABBN010000007">
    <property type="protein sequence ID" value="GAA3925162.1"/>
    <property type="molecule type" value="Genomic_DNA"/>
</dbReference>
<name>A0ABP7MKE9_9GAMM</name>
<organism evidence="2 3">
    <name type="scientific">Litoribacillus peritrichatus</name>
    <dbReference type="NCBI Taxonomy" id="718191"/>
    <lineage>
        <taxon>Bacteria</taxon>
        <taxon>Pseudomonadati</taxon>
        <taxon>Pseudomonadota</taxon>
        <taxon>Gammaproteobacteria</taxon>
        <taxon>Oceanospirillales</taxon>
        <taxon>Oceanospirillaceae</taxon>
        <taxon>Litoribacillus</taxon>
    </lineage>
</organism>
<accession>A0ABP7MKE9</accession>
<dbReference type="Pfam" id="PF13701">
    <property type="entry name" value="DDE_Tnp_1_4"/>
    <property type="match status" value="1"/>
</dbReference>
<gene>
    <name evidence="2" type="ORF">GCM10022277_21410</name>
</gene>
<keyword evidence="3" id="KW-1185">Reference proteome</keyword>
<comment type="caution">
    <text evidence="2">The sequence shown here is derived from an EMBL/GenBank/DDBJ whole genome shotgun (WGS) entry which is preliminary data.</text>
</comment>
<dbReference type="InterPro" id="IPR025668">
    <property type="entry name" value="Tnp_DDE_dom"/>
</dbReference>
<feature type="domain" description="Transposase DDE" evidence="1">
    <location>
        <begin position="2"/>
        <end position="108"/>
    </location>
</feature>